<dbReference type="GO" id="GO:0008902">
    <property type="term" value="F:hydroxymethylpyrimidine kinase activity"/>
    <property type="evidence" value="ECO:0007669"/>
    <property type="project" value="UniProtKB-EC"/>
</dbReference>
<dbReference type="KEGG" id="cthi:THC_1447"/>
<evidence type="ECO:0000313" key="5">
    <source>
        <dbReference type="Proteomes" id="UP000068196"/>
    </source>
</evidence>
<proteinExistence type="predicted"/>
<name>A0A0U5ANZ3_9BACT</name>
<keyword evidence="4" id="KW-0418">Kinase</keyword>
<dbReference type="InterPro" id="IPR029056">
    <property type="entry name" value="Ribokinase-like"/>
</dbReference>
<dbReference type="Gene3D" id="3.40.1190.20">
    <property type="match status" value="1"/>
</dbReference>
<dbReference type="Pfam" id="PF08543">
    <property type="entry name" value="Phos_pyr_kin"/>
    <property type="match status" value="1"/>
</dbReference>
<dbReference type="GO" id="GO:0005829">
    <property type="term" value="C:cytosol"/>
    <property type="evidence" value="ECO:0007669"/>
    <property type="project" value="TreeGrafter"/>
</dbReference>
<dbReference type="PANTHER" id="PTHR20858:SF17">
    <property type="entry name" value="HYDROXYMETHYLPYRIMIDINE_PHOSPHOMETHYLPYRIMIDINE KINASE THI20-RELATED"/>
    <property type="match status" value="1"/>
</dbReference>
<evidence type="ECO:0000259" key="3">
    <source>
        <dbReference type="Pfam" id="PF08543"/>
    </source>
</evidence>
<dbReference type="GO" id="GO:0008972">
    <property type="term" value="F:phosphomethylpyrimidine kinase activity"/>
    <property type="evidence" value="ECO:0007669"/>
    <property type="project" value="InterPro"/>
</dbReference>
<protein>
    <recommendedName>
        <fullName evidence="2">hydroxymethylpyrimidine kinase</fullName>
        <ecNumber evidence="2">2.7.1.49</ecNumber>
    </recommendedName>
</protein>
<dbReference type="EC" id="2.7.1.49" evidence="2"/>
<dbReference type="RefSeq" id="WP_068515409.1">
    <property type="nucleotide sequence ID" value="NZ_AP014945.1"/>
</dbReference>
<evidence type="ECO:0000256" key="2">
    <source>
        <dbReference type="ARBA" id="ARBA00012135"/>
    </source>
</evidence>
<dbReference type="GO" id="GO:0009228">
    <property type="term" value="P:thiamine biosynthetic process"/>
    <property type="evidence" value="ECO:0007669"/>
    <property type="project" value="InterPro"/>
</dbReference>
<evidence type="ECO:0000256" key="1">
    <source>
        <dbReference type="ARBA" id="ARBA00004948"/>
    </source>
</evidence>
<dbReference type="EMBL" id="AP014945">
    <property type="protein sequence ID" value="BAU23812.1"/>
    <property type="molecule type" value="Genomic_DNA"/>
</dbReference>
<dbReference type="AlphaFoldDB" id="A0A0U5ANZ3"/>
<evidence type="ECO:0000313" key="4">
    <source>
        <dbReference type="EMBL" id="BAU23812.1"/>
    </source>
</evidence>
<keyword evidence="5" id="KW-1185">Reference proteome</keyword>
<keyword evidence="4" id="KW-0808">Transferase</keyword>
<reference evidence="4 5" key="1">
    <citation type="journal article" date="2016" name="Int. J. Syst. Evol. Microbiol.">
        <title>Caldimicrobium thiodismutans sp. nov., a sulfur-disproportionating bacterium isolated from a hot spring, and emended description of the genus Caldimicrobium.</title>
        <authorList>
            <person name="Kojima H."/>
            <person name="Umezawa K."/>
            <person name="Fukui M."/>
        </authorList>
    </citation>
    <scope>NUCLEOTIDE SEQUENCE [LARGE SCALE GENOMIC DNA]</scope>
    <source>
        <strain evidence="4 5">TF1</strain>
    </source>
</reference>
<dbReference type="Proteomes" id="UP000068196">
    <property type="component" value="Chromosome"/>
</dbReference>
<dbReference type="InterPro" id="IPR013749">
    <property type="entry name" value="PM/HMP-P_kinase-1"/>
</dbReference>
<dbReference type="InterPro" id="IPR004399">
    <property type="entry name" value="HMP/HMP-P_kinase_dom"/>
</dbReference>
<dbReference type="OrthoDB" id="9810880at2"/>
<dbReference type="STRING" id="1653476.THC_1447"/>
<sequence>MSQVLVIAGFDPSGGAGLLMDVKVLTLQGMQVSAVPSALTFQSYSRFEDWIPLNSLTFERFLKIIFEDLRVEGIKLGMLATPEIVEKTAFYIERYKVQIKWVVADPVLKATLNKALFQGKDYLEVLKGRLFPLVDVLTPNVPEAEKLTGIKIRDHAEARRALKVLQDSGIRFPVLTGFKGENRIYILFLNEKGRVKGFSVKSLPAEFHGTGCALSSAILAYLMKGYPLDLALKKGLTWLWKRLKRSFNRKLELQGSGNLQLLPFL</sequence>
<feature type="domain" description="Pyridoxamine kinase/Phosphomethylpyrimidine kinase" evidence="3">
    <location>
        <begin position="11"/>
        <end position="249"/>
    </location>
</feature>
<comment type="pathway">
    <text evidence="1">Cofactor biosynthesis; thiamine diphosphate biosynthesis.</text>
</comment>
<dbReference type="PANTHER" id="PTHR20858">
    <property type="entry name" value="PHOSPHOMETHYLPYRIMIDINE KINASE"/>
    <property type="match status" value="1"/>
</dbReference>
<accession>A0A0U5ANZ3</accession>
<gene>
    <name evidence="4" type="ORF">THC_1447</name>
</gene>
<dbReference type="CDD" id="cd01169">
    <property type="entry name" value="HMPP_kinase"/>
    <property type="match status" value="1"/>
</dbReference>
<reference evidence="5" key="2">
    <citation type="journal article" date="2016" name="Int. J. Syst. Evol. Microbiol.">
        <title>Caldimicrobium thiodismutans sp. nov., a sulfur-disproportionating bacterium isolated from a hot spring.</title>
        <authorList>
            <person name="Kojima H."/>
            <person name="Umezawa K."/>
            <person name="Fukui M."/>
        </authorList>
    </citation>
    <scope>NUCLEOTIDE SEQUENCE [LARGE SCALE GENOMIC DNA]</scope>
    <source>
        <strain evidence="5">TF1</strain>
    </source>
</reference>
<organism evidence="4 5">
    <name type="scientific">Caldimicrobium thiodismutans</name>
    <dbReference type="NCBI Taxonomy" id="1653476"/>
    <lineage>
        <taxon>Bacteria</taxon>
        <taxon>Pseudomonadati</taxon>
        <taxon>Thermodesulfobacteriota</taxon>
        <taxon>Thermodesulfobacteria</taxon>
        <taxon>Thermodesulfobacteriales</taxon>
        <taxon>Thermodesulfobacteriaceae</taxon>
        <taxon>Caldimicrobium</taxon>
    </lineage>
</organism>
<dbReference type="SUPFAM" id="SSF53613">
    <property type="entry name" value="Ribokinase-like"/>
    <property type="match status" value="1"/>
</dbReference>